<dbReference type="InterPro" id="IPR013783">
    <property type="entry name" value="Ig-like_fold"/>
</dbReference>
<protein>
    <submittedName>
        <fullName evidence="8">Reprolysin-like metallopeptidase</fullName>
    </submittedName>
</protein>
<sequence>MKTNLRYVFSITLFLMAFSAFGQNSYWTRGVFEDGTQGVSLRNLDSKEYEVYQLDIDAFKQQLANAPLRGQINGRSTTKISFPNEKGQLELFNVVEVQTLSLEMAARYPNIKTYLGTNQNGARIRFSVTPLGVSTMLNRPDAIMTFMQPITKGSNQYIAYNRSAKGMVEDKVFNCESPDTPLELSNNSNAGRDANDQILRTFRLALSTTGEYTNFWGDDDDTNGTNQEDALAAAVSTLNRNNEVFEVDMAVTFTLVTGTEIIYPDASTDPYTGSFNSQLQSTLTAEVGEANYDIGHLFNFGGNNGNAGCIGCVCVDGQKGSGFSSHSFLDNDGGPYMPDFFDIDYVPHEIGHQMGANHTWSFNSEGTGVNMEPGSGTTIMGYAGITGGNDVQDHSDPYFHYASIDQILNNLGTRTCWTATAITNNPPVADAGTDVVIPAGTAFVLEGSATDADSGDTLTYTWEQIDNGVTTNGTFGPTKTSGAVWRSRPPSTDPNRYMPILQRVAAGQLTETNPVETVDNTSWETVSTVSRALNFALIVRDRSEAGGVGQMPQSSFDTMTVTVDDTAGPFAVTSQTATETWNVGTTQTITWDVAGTDGGAVNAANVDIMLSRDSGLSFPFTIATGLPNNGTANVSIPATGGDTSTARIMVKASDNIFFAVNSADITIQESEFVLDVSNPTVDVCSPADAVYNLTYRTFLGFSGTTTFSAVGLPAGASASFSPATADTDGTAVTATISGIGSVAPGSYPFTLEGTSGSLTKATDVTLNVFDTNFSTLTLTAPAAGATDVFADMAMFEWSADSNATEYDIEIASDAGFSSIVDSATLSTTSYSSTALATGTAYWWRVRPKNDCGDGAFASSNFETAVIICASYDAADTPLAIPDSDPDGVTSTAFVGQPIEITDVNVTINVTHTWDADLTITITSPSGTTVELTSGNGGSGDNYTNTVFDDDATTPITAGSAPFTGSFQPEGSLAAFNGEISNGDWILSASDSALFDTGTIDSWSIEVCGEPLPDADNDSITDDFDNCPNNANVDQADNDLDGIGDACDNDNDNDGIPNSEDNCPFNFNPAQVDSDGDGVGDVCQEDCTTSAASGAVPVSVDNVLPAELRVEVAEDVLITDINVTIDISHTWVSDLTIALKGPDGTTVILADQVCGSNANVLATFDDEGAPLSCGSDPAIIGVVIPGESLSAFNGKSSAGNWDLIVIDSFAGDDGTINSVSLEICGADADIDEDGVINSEDNCPSTPNPDQADFDADGFGDACDDRDNDGVFDAEDNCPDTPNPTQQDLDADGLGDICDDEITFVEIPDALTPNGDGVNDTWVVGRLDLFPGNSVKVFNRWGQEVLSERNYQNDWNGQAGGGDKLPSGSYYYIVDIFGDGRYTFDGWIYLTY</sequence>
<dbReference type="Gene3D" id="2.60.40.10">
    <property type="entry name" value="Immunoglobulins"/>
    <property type="match status" value="1"/>
</dbReference>
<evidence type="ECO:0000313" key="9">
    <source>
        <dbReference type="Proteomes" id="UP001596978"/>
    </source>
</evidence>
<evidence type="ECO:0000256" key="6">
    <source>
        <dbReference type="SAM" id="SignalP"/>
    </source>
</evidence>
<feature type="compositionally biased region" description="Polar residues" evidence="5">
    <location>
        <begin position="471"/>
        <end position="481"/>
    </location>
</feature>
<comment type="caution">
    <text evidence="8">The sequence shown here is derived from an EMBL/GenBank/DDBJ whole genome shotgun (WGS) entry which is preliminary data.</text>
</comment>
<dbReference type="SUPFAM" id="SSF55486">
    <property type="entry name" value="Metalloproteases ('zincins'), catalytic domain"/>
    <property type="match status" value="1"/>
</dbReference>
<dbReference type="InterPro" id="IPR002884">
    <property type="entry name" value="P_dom"/>
</dbReference>
<dbReference type="InterPro" id="IPR017897">
    <property type="entry name" value="Thrombospondin_3_rpt"/>
</dbReference>
<keyword evidence="2 6" id="KW-0732">Signal</keyword>
<keyword evidence="4" id="KW-0106">Calcium</keyword>
<dbReference type="EMBL" id="JBHTJH010000003">
    <property type="protein sequence ID" value="MFD0861144.1"/>
    <property type="molecule type" value="Genomic_DNA"/>
</dbReference>
<feature type="chain" id="PRO_5045732656" evidence="6">
    <location>
        <begin position="23"/>
        <end position="1390"/>
    </location>
</feature>
<evidence type="ECO:0000256" key="3">
    <source>
        <dbReference type="ARBA" id="ARBA00022801"/>
    </source>
</evidence>
<dbReference type="SUPFAM" id="SSF49265">
    <property type="entry name" value="Fibronectin type III"/>
    <property type="match status" value="1"/>
</dbReference>
<organism evidence="8 9">
    <name type="scientific">Sungkyunkwania multivorans</name>
    <dbReference type="NCBI Taxonomy" id="1173618"/>
    <lineage>
        <taxon>Bacteria</taxon>
        <taxon>Pseudomonadati</taxon>
        <taxon>Bacteroidota</taxon>
        <taxon>Flavobacteriia</taxon>
        <taxon>Flavobacteriales</taxon>
        <taxon>Flavobacteriaceae</taxon>
        <taxon>Sungkyunkwania</taxon>
    </lineage>
</organism>
<keyword evidence="3" id="KW-0378">Hydrolase</keyword>
<dbReference type="Proteomes" id="UP001596978">
    <property type="component" value="Unassembled WGS sequence"/>
</dbReference>
<dbReference type="SUPFAM" id="SSF103647">
    <property type="entry name" value="TSP type-3 repeat"/>
    <property type="match status" value="2"/>
</dbReference>
<gene>
    <name evidence="8" type="ORF">ACFQ1M_02900</name>
</gene>
<dbReference type="Gene3D" id="2.60.120.260">
    <property type="entry name" value="Galactose-binding domain-like"/>
    <property type="match status" value="2"/>
</dbReference>
<dbReference type="Pfam" id="PF13583">
    <property type="entry name" value="Reprolysin_4"/>
    <property type="match status" value="1"/>
</dbReference>
<dbReference type="Pfam" id="PF13585">
    <property type="entry name" value="CHU_C"/>
    <property type="match status" value="1"/>
</dbReference>
<proteinExistence type="predicted"/>
<dbReference type="Gene3D" id="3.40.390.10">
    <property type="entry name" value="Collagenase (Catalytic Domain)"/>
    <property type="match status" value="1"/>
</dbReference>
<dbReference type="InterPro" id="IPR026341">
    <property type="entry name" value="T9SS_type_B"/>
</dbReference>
<accession>A0ABW3CV34</accession>
<evidence type="ECO:0000256" key="5">
    <source>
        <dbReference type="SAM" id="MobiDB-lite"/>
    </source>
</evidence>
<dbReference type="InterPro" id="IPR008979">
    <property type="entry name" value="Galactose-bd-like_sf"/>
</dbReference>
<dbReference type="InterPro" id="IPR003367">
    <property type="entry name" value="Thrombospondin_3-like_rpt"/>
</dbReference>
<keyword evidence="9" id="KW-1185">Reference proteome</keyword>
<evidence type="ECO:0000256" key="2">
    <source>
        <dbReference type="ARBA" id="ARBA00022729"/>
    </source>
</evidence>
<evidence type="ECO:0000313" key="8">
    <source>
        <dbReference type="EMBL" id="MFD0861144.1"/>
    </source>
</evidence>
<name>A0ABW3CV34_9FLAO</name>
<keyword evidence="1" id="KW-0645">Protease</keyword>
<evidence type="ECO:0000259" key="7">
    <source>
        <dbReference type="PROSITE" id="PS51829"/>
    </source>
</evidence>
<feature type="signal peptide" evidence="6">
    <location>
        <begin position="1"/>
        <end position="22"/>
    </location>
</feature>
<feature type="domain" description="P/Homo B" evidence="7">
    <location>
        <begin position="1080"/>
        <end position="1228"/>
    </location>
</feature>
<dbReference type="RefSeq" id="WP_386403609.1">
    <property type="nucleotide sequence ID" value="NZ_JBHTJH010000003.1"/>
</dbReference>
<dbReference type="SUPFAM" id="SSF49785">
    <property type="entry name" value="Galactose-binding domain-like"/>
    <property type="match status" value="2"/>
</dbReference>
<feature type="region of interest" description="Disordered" evidence="5">
    <location>
        <begin position="471"/>
        <end position="496"/>
    </location>
</feature>
<dbReference type="PROSITE" id="PS51829">
    <property type="entry name" value="P_HOMO_B"/>
    <property type="match status" value="2"/>
</dbReference>
<dbReference type="PANTHER" id="PTHR10199">
    <property type="entry name" value="THROMBOSPONDIN"/>
    <property type="match status" value="1"/>
</dbReference>
<evidence type="ECO:0000256" key="1">
    <source>
        <dbReference type="ARBA" id="ARBA00022670"/>
    </source>
</evidence>
<dbReference type="PROSITE" id="PS51234">
    <property type="entry name" value="TSP3"/>
    <property type="match status" value="2"/>
</dbReference>
<dbReference type="InterPro" id="IPR028974">
    <property type="entry name" value="TSP_type-3_rpt"/>
</dbReference>
<dbReference type="NCBIfam" id="TIGR04131">
    <property type="entry name" value="Bac_Flav_CTERM"/>
    <property type="match status" value="1"/>
</dbReference>
<reference evidence="9" key="1">
    <citation type="journal article" date="2019" name="Int. J. Syst. Evol. Microbiol.">
        <title>The Global Catalogue of Microorganisms (GCM) 10K type strain sequencing project: providing services to taxonomists for standard genome sequencing and annotation.</title>
        <authorList>
            <consortium name="The Broad Institute Genomics Platform"/>
            <consortium name="The Broad Institute Genome Sequencing Center for Infectious Disease"/>
            <person name="Wu L."/>
            <person name="Ma J."/>
        </authorList>
    </citation>
    <scope>NUCLEOTIDE SEQUENCE [LARGE SCALE GENOMIC DNA]</scope>
    <source>
        <strain evidence="9">CCUG 62952</strain>
    </source>
</reference>
<dbReference type="InterPro" id="IPR024079">
    <property type="entry name" value="MetalloPept_cat_dom_sf"/>
</dbReference>
<dbReference type="InterPro" id="IPR036116">
    <property type="entry name" value="FN3_sf"/>
</dbReference>
<dbReference type="PANTHER" id="PTHR10199:SF100">
    <property type="entry name" value="THROMBOSPONDIN, ISOFORM A"/>
    <property type="match status" value="1"/>
</dbReference>
<dbReference type="Pfam" id="PF01483">
    <property type="entry name" value="P_proprotein"/>
    <property type="match status" value="2"/>
</dbReference>
<feature type="domain" description="P/Homo B" evidence="7">
    <location>
        <begin position="859"/>
        <end position="1012"/>
    </location>
</feature>
<evidence type="ECO:0000256" key="4">
    <source>
        <dbReference type="ARBA" id="ARBA00022837"/>
    </source>
</evidence>
<dbReference type="Pfam" id="PF02412">
    <property type="entry name" value="TSP_3"/>
    <property type="match status" value="4"/>
</dbReference>